<evidence type="ECO:0000313" key="4">
    <source>
        <dbReference type="Proteomes" id="UP000094463"/>
    </source>
</evidence>
<keyword evidence="4" id="KW-1185">Reference proteome</keyword>
<dbReference type="Pfam" id="PF04303">
    <property type="entry name" value="PrpF"/>
    <property type="match status" value="1"/>
</dbReference>
<dbReference type="STRING" id="632773.BBEV_0449"/>
<evidence type="ECO:0000313" key="3">
    <source>
        <dbReference type="EMBL" id="AOM81843.1"/>
    </source>
</evidence>
<dbReference type="Proteomes" id="UP000094463">
    <property type="component" value="Chromosome"/>
</dbReference>
<organism evidence="3 4">
    <name type="scientific">Salisediminibacterium beveridgei</name>
    <dbReference type="NCBI Taxonomy" id="632773"/>
    <lineage>
        <taxon>Bacteria</taxon>
        <taxon>Bacillati</taxon>
        <taxon>Bacillota</taxon>
        <taxon>Bacilli</taxon>
        <taxon>Bacillales</taxon>
        <taxon>Bacillaceae</taxon>
        <taxon>Salisediminibacterium</taxon>
    </lineage>
</organism>
<evidence type="ECO:0000256" key="1">
    <source>
        <dbReference type="ARBA" id="ARBA00007673"/>
    </source>
</evidence>
<dbReference type="SUPFAM" id="SSF54506">
    <property type="entry name" value="Diaminopimelate epimerase-like"/>
    <property type="match status" value="2"/>
</dbReference>
<comment type="similarity">
    <text evidence="1">Belongs to the PrpF family.</text>
</comment>
<dbReference type="AlphaFoldDB" id="A0A1D7QS77"/>
<dbReference type="RefSeq" id="WP_069363977.1">
    <property type="nucleotide sequence ID" value="NZ_CP012502.1"/>
</dbReference>
<dbReference type="GO" id="GO:0016853">
    <property type="term" value="F:isomerase activity"/>
    <property type="evidence" value="ECO:0007669"/>
    <property type="project" value="UniProtKB-KW"/>
</dbReference>
<accession>A0A1D7QS77</accession>
<dbReference type="PANTHER" id="PTHR43709">
    <property type="entry name" value="ACONITATE ISOMERASE-RELATED"/>
    <property type="match status" value="1"/>
</dbReference>
<evidence type="ECO:0000256" key="2">
    <source>
        <dbReference type="ARBA" id="ARBA00023235"/>
    </source>
</evidence>
<dbReference type="Gene3D" id="3.10.310.10">
    <property type="entry name" value="Diaminopimelate Epimerase, Chain A, domain 1"/>
    <property type="match status" value="2"/>
</dbReference>
<gene>
    <name evidence="3" type="primary">mii</name>
    <name evidence="3" type="ORF">BBEV_0449</name>
</gene>
<dbReference type="PATRIC" id="fig|632773.3.peg.484"/>
<dbReference type="KEGG" id="bbev:BBEV_0449"/>
<dbReference type="EMBL" id="CP012502">
    <property type="protein sequence ID" value="AOM81843.1"/>
    <property type="molecule type" value="Genomic_DNA"/>
</dbReference>
<dbReference type="PANTHER" id="PTHR43709:SF2">
    <property type="entry name" value="DUF453 DOMAIN PROTEIN (AFU_ORTHOLOGUE AFUA_6G00360)"/>
    <property type="match status" value="1"/>
</dbReference>
<keyword evidence="2 3" id="KW-0413">Isomerase</keyword>
<dbReference type="InterPro" id="IPR007400">
    <property type="entry name" value="PrpF-like"/>
</dbReference>
<reference evidence="3 4" key="1">
    <citation type="submission" date="2015-08" db="EMBL/GenBank/DDBJ databases">
        <title>The complete genome sequence of Bacillus beveridgei MLTeJB.</title>
        <authorList>
            <person name="Hanson T.E."/>
            <person name="Mesa C."/>
            <person name="Basesman S.M."/>
            <person name="Oremland R.S."/>
        </authorList>
    </citation>
    <scope>NUCLEOTIDE SEQUENCE [LARGE SCALE GENOMIC DNA]</scope>
    <source>
        <strain evidence="3 4">MLTeJB</strain>
    </source>
</reference>
<sequence>MQEEQIGIRCVYMRGGTSKGCYLLRKDLPEDQATMEKVILRMYGSPDDRQIDGLGGADPLTSKVAIIEPSTREDAEVEYTFGQVGINKQQISYGGNCGNMLSGVGPFAIDQGLVPISRPVTTVRIYNTNTDQIIHAEVPISGNGPAVAGDGIVSGVPGTGAVIKLNFLGCEGSMTGKLLPTGNVRDTVEVNGKSVEVSLVDAATPFVFVRGESIGMTGKELPEDLIANPEYMERLETIRSWAAVQTGSVEDAANATDASPNVPRVAFVTAPVDYETSEGQTIHAQDVTILARQMSMQKPHRTYAVTGSICTSAAAEIPGTVVNEAAIKRGETIVIGHPSGVIEVDAKVTLNGDNLSIDKVGVVRTARKIMEGTVFIPKETFNG</sequence>
<dbReference type="OrthoDB" id="9779763at2"/>
<proteinExistence type="inferred from homology"/>
<protein>
    <submittedName>
        <fullName evidence="3">3-methylitaconate isomerase</fullName>
    </submittedName>
</protein>
<name>A0A1D7QS77_9BACI</name>